<keyword evidence="7 14" id="KW-0915">Sodium</keyword>
<evidence type="ECO:0000256" key="3">
    <source>
        <dbReference type="ARBA" id="ARBA00022475"/>
    </source>
</evidence>
<keyword evidence="9 14" id="KW-0472">Membrane</keyword>
<feature type="binding site" evidence="14">
    <location>
        <position position="72"/>
    </location>
    <ligand>
        <name>Na(+)</name>
        <dbReference type="ChEBI" id="CHEBI:29101"/>
        <note>structural</note>
    </ligand>
</feature>
<evidence type="ECO:0000256" key="9">
    <source>
        <dbReference type="ARBA" id="ARBA00023136"/>
    </source>
</evidence>
<evidence type="ECO:0000256" key="14">
    <source>
        <dbReference type="HAMAP-Rule" id="MF_00454"/>
    </source>
</evidence>
<keyword evidence="8 14" id="KW-0406">Ion transport</keyword>
<organism evidence="15 16">
    <name type="scientific">Bacillus mojavensis</name>
    <dbReference type="NCBI Taxonomy" id="72360"/>
    <lineage>
        <taxon>Bacteria</taxon>
        <taxon>Bacillati</taxon>
        <taxon>Bacillota</taxon>
        <taxon>Bacilli</taxon>
        <taxon>Bacillales</taxon>
        <taxon>Bacillaceae</taxon>
        <taxon>Bacillus</taxon>
    </lineage>
</organism>
<evidence type="ECO:0000256" key="7">
    <source>
        <dbReference type="ARBA" id="ARBA00023053"/>
    </source>
</evidence>
<proteinExistence type="inferred from homology"/>
<reference evidence="15 16" key="1">
    <citation type="submission" date="2020-04" db="EMBL/GenBank/DDBJ databases">
        <title>Plant growth promoting and environmental Bacillus: genomic and epigenetic comparison.</title>
        <authorList>
            <person name="Reva O.N."/>
            <person name="Lutz S."/>
            <person name="Ahrens C.H."/>
        </authorList>
    </citation>
    <scope>NUCLEOTIDE SEQUENCE [LARGE SCALE GENOMIC DNA]</scope>
    <source>
        <strain evidence="15 16">UCMB5075</strain>
    </source>
</reference>
<dbReference type="Pfam" id="PF02537">
    <property type="entry name" value="CRCB"/>
    <property type="match status" value="1"/>
</dbReference>
<keyword evidence="16" id="KW-1185">Reference proteome</keyword>
<evidence type="ECO:0000256" key="13">
    <source>
        <dbReference type="ARBA" id="ARBA00049940"/>
    </source>
</evidence>
<dbReference type="HAMAP" id="MF_00454">
    <property type="entry name" value="FluC"/>
    <property type="match status" value="1"/>
</dbReference>
<comment type="catalytic activity">
    <reaction evidence="12">
        <text>fluoride(in) = fluoride(out)</text>
        <dbReference type="Rhea" id="RHEA:76159"/>
        <dbReference type="ChEBI" id="CHEBI:17051"/>
    </reaction>
    <physiologicalReaction direction="left-to-right" evidence="12">
        <dbReference type="Rhea" id="RHEA:76160"/>
    </physiologicalReaction>
</comment>
<evidence type="ECO:0000313" key="16">
    <source>
        <dbReference type="Proteomes" id="UP000501048"/>
    </source>
</evidence>
<feature type="transmembrane region" description="Helical" evidence="14">
    <location>
        <begin position="62"/>
        <end position="82"/>
    </location>
</feature>
<accession>A0ABX6LUC4</accession>
<evidence type="ECO:0000256" key="10">
    <source>
        <dbReference type="ARBA" id="ARBA00023303"/>
    </source>
</evidence>
<feature type="binding site" evidence="14">
    <location>
        <position position="75"/>
    </location>
    <ligand>
        <name>Na(+)</name>
        <dbReference type="ChEBI" id="CHEBI:29101"/>
        <note>structural</note>
    </ligand>
</feature>
<dbReference type="InterPro" id="IPR003691">
    <property type="entry name" value="FluC"/>
</dbReference>
<keyword evidence="5 14" id="KW-0479">Metal-binding</keyword>
<dbReference type="PANTHER" id="PTHR28259:SF16">
    <property type="entry name" value="FLUORIDE-SPECIFIC ION CHANNEL FLUC 2"/>
    <property type="match status" value="1"/>
</dbReference>
<keyword evidence="3 14" id="KW-1003">Cell membrane</keyword>
<evidence type="ECO:0000256" key="6">
    <source>
        <dbReference type="ARBA" id="ARBA00022989"/>
    </source>
</evidence>
<evidence type="ECO:0000313" key="15">
    <source>
        <dbReference type="EMBL" id="QJC95496.1"/>
    </source>
</evidence>
<evidence type="ECO:0000256" key="11">
    <source>
        <dbReference type="ARBA" id="ARBA00035120"/>
    </source>
</evidence>
<comment type="function">
    <text evidence="13 14">Fluoride-specific ion channel. Important for reducing fluoride concentration in the cell, thus reducing its toxicity.</text>
</comment>
<evidence type="ECO:0000256" key="8">
    <source>
        <dbReference type="ARBA" id="ARBA00023065"/>
    </source>
</evidence>
<dbReference type="PANTHER" id="PTHR28259">
    <property type="entry name" value="FLUORIDE EXPORT PROTEIN 1-RELATED"/>
    <property type="match status" value="1"/>
</dbReference>
<evidence type="ECO:0000256" key="5">
    <source>
        <dbReference type="ARBA" id="ARBA00022723"/>
    </source>
</evidence>
<feature type="transmembrane region" description="Helical" evidence="14">
    <location>
        <begin position="34"/>
        <end position="55"/>
    </location>
</feature>
<dbReference type="EMBL" id="CP051464">
    <property type="protein sequence ID" value="QJC95496.1"/>
    <property type="molecule type" value="Genomic_DNA"/>
</dbReference>
<evidence type="ECO:0000256" key="4">
    <source>
        <dbReference type="ARBA" id="ARBA00022692"/>
    </source>
</evidence>
<sequence>MMTLAGIFAAGGLGAVLRFWLGNIITSKTQSLRFPVGILTVNILGALGLGLFTGLHVTNSSAALIIGTGFFGAFTTFSTFSVESVQLLLAKRVKESILYIGLTLCGSLLAFWCGWTLLT</sequence>
<evidence type="ECO:0000256" key="12">
    <source>
        <dbReference type="ARBA" id="ARBA00035585"/>
    </source>
</evidence>
<comment type="similarity">
    <text evidence="11 14">Belongs to the fluoride channel Fluc/FEX (TC 1.A.43) family.</text>
</comment>
<name>A0ABX6LUC4_BACMO</name>
<dbReference type="NCBIfam" id="TIGR00494">
    <property type="entry name" value="crcB"/>
    <property type="match status" value="1"/>
</dbReference>
<evidence type="ECO:0000256" key="2">
    <source>
        <dbReference type="ARBA" id="ARBA00022448"/>
    </source>
</evidence>
<keyword evidence="6 14" id="KW-1133">Transmembrane helix</keyword>
<keyword evidence="10 14" id="KW-0407">Ion channel</keyword>
<dbReference type="Proteomes" id="UP000501048">
    <property type="component" value="Chromosome"/>
</dbReference>
<dbReference type="NCBIfam" id="NF010809">
    <property type="entry name" value="PRK14213.1"/>
    <property type="match status" value="1"/>
</dbReference>
<keyword evidence="2 14" id="KW-0813">Transport</keyword>
<evidence type="ECO:0000256" key="1">
    <source>
        <dbReference type="ARBA" id="ARBA00004651"/>
    </source>
</evidence>
<comment type="activity regulation">
    <text evidence="14">Na(+) is not transported, but it plays an essential structural role and its presence is essential for fluoride channel function.</text>
</comment>
<protein>
    <recommendedName>
        <fullName evidence="14">Fluoride-specific ion channel FluC</fullName>
    </recommendedName>
</protein>
<gene>
    <name evidence="15" type="primary">crcBA</name>
    <name evidence="14" type="synonym">crcB</name>
    <name evidence="14" type="synonym">fluC</name>
    <name evidence="15" type="ORF">HC660_10190</name>
</gene>
<comment type="subcellular location">
    <subcellularLocation>
        <location evidence="1 14">Cell membrane</location>
        <topology evidence="1 14">Multi-pass membrane protein</topology>
    </subcellularLocation>
</comment>
<keyword evidence="4 14" id="KW-0812">Transmembrane</keyword>
<feature type="transmembrane region" description="Helical" evidence="14">
    <location>
        <begin position="97"/>
        <end position="118"/>
    </location>
</feature>